<dbReference type="Pfam" id="PF26343">
    <property type="entry name" value="VapC50_C"/>
    <property type="match status" value="1"/>
</dbReference>
<dbReference type="InterPro" id="IPR058652">
    <property type="entry name" value="VapC50_C"/>
</dbReference>
<gene>
    <name evidence="2" type="ORF">DVS81_09015</name>
</gene>
<sequence length="195" mass="21988">MSARRQPVVVLDACVLYPAAQRDLFMWLAATGAIRAHWSDDIHEEWMRNVAQDFGIARAVLERVRSLMDEAADDALIRGYRRHEQLFPLTQANDRHVAAAAFRARQRSAVDHVAILTWNIKDFDATELSAAGLSVVTPDDFLADLIRESPEAVRAAFDRMRENLRKPKKTFAECVDALAAQGLKRFSEALRTLVT</sequence>
<feature type="domain" description="VapC50 C-terminal" evidence="1">
    <location>
        <begin position="138"/>
        <end position="191"/>
    </location>
</feature>
<dbReference type="Proteomes" id="UP000253831">
    <property type="component" value="Unassembled WGS sequence"/>
</dbReference>
<protein>
    <submittedName>
        <fullName evidence="2">PIN domain-containing protein</fullName>
    </submittedName>
</protein>
<dbReference type="EMBL" id="QPGA01000013">
    <property type="protein sequence ID" value="RDE50939.1"/>
    <property type="molecule type" value="Genomic_DNA"/>
</dbReference>
<comment type="caution">
    <text evidence="2">The sequence shown here is derived from an EMBL/GenBank/DDBJ whole genome shotgun (WGS) entry which is preliminary data.</text>
</comment>
<evidence type="ECO:0000259" key="1">
    <source>
        <dbReference type="Pfam" id="PF26343"/>
    </source>
</evidence>
<organism evidence="2 3">
    <name type="scientific">Candidatus Accumulibacter meliphilus</name>
    <dbReference type="NCBI Taxonomy" id="2211374"/>
    <lineage>
        <taxon>Bacteria</taxon>
        <taxon>Pseudomonadati</taxon>
        <taxon>Pseudomonadota</taxon>
        <taxon>Betaproteobacteria</taxon>
        <taxon>Candidatus Accumulibacter</taxon>
    </lineage>
</organism>
<evidence type="ECO:0000313" key="3">
    <source>
        <dbReference type="Proteomes" id="UP000253831"/>
    </source>
</evidence>
<name>A0A369XRA2_9PROT</name>
<accession>A0A369XRA2</accession>
<reference evidence="2 3" key="1">
    <citation type="submission" date="2018-05" db="EMBL/GenBank/DDBJ databases">
        <title>Integrated omic analyses show evidence that a Ca. Accumulibacter phosphatis strain performs denitrification under micro-aerobic conditions.</title>
        <authorList>
            <person name="Camejo P.Y."/>
            <person name="Katherine M.D."/>
            <person name="Daniel N.R."/>
        </authorList>
    </citation>
    <scope>NUCLEOTIDE SEQUENCE [LARGE SCALE GENOMIC DNA]</scope>
    <source>
        <strain evidence="2">UW-LDO-IC</strain>
    </source>
</reference>
<proteinExistence type="predicted"/>
<evidence type="ECO:0000313" key="2">
    <source>
        <dbReference type="EMBL" id="RDE50939.1"/>
    </source>
</evidence>
<dbReference type="AlphaFoldDB" id="A0A369XRA2"/>